<gene>
    <name evidence="1" type="ORF">DES31_0839</name>
</gene>
<comment type="caution">
    <text evidence="1">The sequence shown here is derived from an EMBL/GenBank/DDBJ whole genome shotgun (WGS) entry which is preliminary data.</text>
</comment>
<dbReference type="OrthoDB" id="9011866at2"/>
<proteinExistence type="predicted"/>
<evidence type="ECO:0000313" key="1">
    <source>
        <dbReference type="EMBL" id="RKR72675.1"/>
    </source>
</evidence>
<dbReference type="RefSeq" id="WP_121122353.1">
    <property type="nucleotide sequence ID" value="NZ_CP016604.1"/>
</dbReference>
<protein>
    <submittedName>
        <fullName evidence="1">Immunity protein 42 of polymorphic toxin system</fullName>
    </submittedName>
</protein>
<dbReference type="Proteomes" id="UP000280099">
    <property type="component" value="Unassembled WGS sequence"/>
</dbReference>
<accession>A0A420XGJ9</accession>
<name>A0A420XGJ9_9PAST</name>
<organism evidence="1 2">
    <name type="scientific">Otariodibacter oris</name>
    <dbReference type="NCBI Taxonomy" id="1032623"/>
    <lineage>
        <taxon>Bacteria</taxon>
        <taxon>Pseudomonadati</taxon>
        <taxon>Pseudomonadota</taxon>
        <taxon>Gammaproteobacteria</taxon>
        <taxon>Pasteurellales</taxon>
        <taxon>Pasteurellaceae</taxon>
        <taxon>Otariodibacter</taxon>
    </lineage>
</organism>
<reference evidence="1 2" key="1">
    <citation type="submission" date="2018-10" db="EMBL/GenBank/DDBJ databases">
        <title>Genomic Encyclopedia of Type Strains, Phase IV (KMG-IV): sequencing the most valuable type-strain genomes for metagenomic binning, comparative biology and taxonomic classification.</title>
        <authorList>
            <person name="Goeker M."/>
        </authorList>
    </citation>
    <scope>NUCLEOTIDE SEQUENCE [LARGE SCALE GENOMIC DNA]</scope>
    <source>
        <strain evidence="1 2">DSM 23800</strain>
    </source>
</reference>
<dbReference type="AlphaFoldDB" id="A0A420XGJ9"/>
<dbReference type="EMBL" id="RBJC01000005">
    <property type="protein sequence ID" value="RKR72675.1"/>
    <property type="molecule type" value="Genomic_DNA"/>
</dbReference>
<sequence>MIFGNPDKFAIHCDIVKEWNDDYFWVNGIFNVYIQGKMIVPEVAVSELKFTLANIENNVLDALQTQISLDELNSELFLGLSSPEMEDKSIFIYYFFTLENDFIFIKNNQYENIFKYNKKYIHNILSDIVLWKKSILFFID</sequence>
<keyword evidence="2" id="KW-1185">Reference proteome</keyword>
<dbReference type="InterPro" id="IPR028958">
    <property type="entry name" value="Imm42"/>
</dbReference>
<dbReference type="Pfam" id="PF15593">
    <property type="entry name" value="Imm42"/>
    <property type="match status" value="1"/>
</dbReference>
<evidence type="ECO:0000313" key="2">
    <source>
        <dbReference type="Proteomes" id="UP000280099"/>
    </source>
</evidence>